<accession>A0A0E9PDD5</accession>
<reference evidence="1" key="2">
    <citation type="journal article" date="2015" name="Fish Shellfish Immunol.">
        <title>Early steps in the European eel (Anguilla anguilla)-Vibrio vulnificus interaction in the gills: Role of the RtxA13 toxin.</title>
        <authorList>
            <person name="Callol A."/>
            <person name="Pajuelo D."/>
            <person name="Ebbesson L."/>
            <person name="Teles M."/>
            <person name="MacKenzie S."/>
            <person name="Amaro C."/>
        </authorList>
    </citation>
    <scope>NUCLEOTIDE SEQUENCE</scope>
</reference>
<sequence>MLIWEQKAWRLTLTDKKKAILYTDRHAPKCNLQNE</sequence>
<organism evidence="1">
    <name type="scientific">Anguilla anguilla</name>
    <name type="common">European freshwater eel</name>
    <name type="synonym">Muraena anguilla</name>
    <dbReference type="NCBI Taxonomy" id="7936"/>
    <lineage>
        <taxon>Eukaryota</taxon>
        <taxon>Metazoa</taxon>
        <taxon>Chordata</taxon>
        <taxon>Craniata</taxon>
        <taxon>Vertebrata</taxon>
        <taxon>Euteleostomi</taxon>
        <taxon>Actinopterygii</taxon>
        <taxon>Neopterygii</taxon>
        <taxon>Teleostei</taxon>
        <taxon>Anguilliformes</taxon>
        <taxon>Anguillidae</taxon>
        <taxon>Anguilla</taxon>
    </lineage>
</organism>
<evidence type="ECO:0000313" key="1">
    <source>
        <dbReference type="EMBL" id="JAH02075.1"/>
    </source>
</evidence>
<dbReference type="AlphaFoldDB" id="A0A0E9PDD5"/>
<dbReference type="EMBL" id="GBXM01106502">
    <property type="protein sequence ID" value="JAH02075.1"/>
    <property type="molecule type" value="Transcribed_RNA"/>
</dbReference>
<reference evidence="1" key="1">
    <citation type="submission" date="2014-11" db="EMBL/GenBank/DDBJ databases">
        <authorList>
            <person name="Amaro Gonzalez C."/>
        </authorList>
    </citation>
    <scope>NUCLEOTIDE SEQUENCE</scope>
</reference>
<protein>
    <submittedName>
        <fullName evidence="1">Uncharacterized protein</fullName>
    </submittedName>
</protein>
<proteinExistence type="predicted"/>
<name>A0A0E9PDD5_ANGAN</name>